<sequence>MPHSTTSVPIQYITVIGSGSIGASWAALFLAQGLKVTAFDINPAAEATLRKLVKNALPVLKSLGLLKNPNTSPGDITFTTDLATALKDADFVQENGPERLDLKQQLFSNMAAFVRPDTIIATSSSGLTCTSIQSGMGADTHPERIVIGHPFNPPHLIPLVEVVGGEQTAPETIECTMAFYTAIGKKAVHVKKEVVGHIANRLQAALMREMLHMVQNDICSISDIDDAMAYGPGLRWGIMGPNALFHLAGGEQGAQHMADHLLGPLTTWWAQKDPILDDDLKKKWVEGTTEAVAERKFDDLVTQRDSELVRLLNLRKKWDGLYQIITLGYPTTHTMPSITELPQKAPSKQRLYILDASLSSPNHSGGRIVSCNTDGSDLQPVVSSLPTLPDGVTIDHNNGTMWWTNMGTALSTNTGSIETASLDGSNRRIIVPTGTKGVWTPKQITLAKESRTLYWCDREGMKVMRMPLATEEPEVLISTGDPNITADAADTRNWCVGIAVDERRGWFYWTQKGASKGNAGAIYRARIDNTEVREKVFENLPEPIDLELDEENAVLYWTDRGDPPRGNTLNRAFVGGGEEPIGGIEILASRFHETIGLALDLEKGVVYVSDLAGGVYAVDLQTRKKKVLFPELGDLTGIAIL</sequence>
<dbReference type="InterPro" id="IPR011042">
    <property type="entry name" value="6-blade_b-propeller_TolB-like"/>
</dbReference>
<feature type="domain" description="3-hydroxyacyl-CoA dehydrogenase C-terminal" evidence="2">
    <location>
        <begin position="196"/>
        <end position="262"/>
    </location>
</feature>
<evidence type="ECO:0000256" key="1">
    <source>
        <dbReference type="ARBA" id="ARBA00023002"/>
    </source>
</evidence>
<evidence type="ECO:0000313" key="4">
    <source>
        <dbReference type="EMBL" id="EUC32980.1"/>
    </source>
</evidence>
<feature type="domain" description="3-hydroxyacyl-CoA dehydrogenase NAD binding" evidence="3">
    <location>
        <begin position="13"/>
        <end position="192"/>
    </location>
</feature>
<dbReference type="Gene3D" id="2.120.10.30">
    <property type="entry name" value="TolB, C-terminal domain"/>
    <property type="match status" value="2"/>
</dbReference>
<keyword evidence="1" id="KW-0560">Oxidoreductase</keyword>
<dbReference type="SUPFAM" id="SSF48179">
    <property type="entry name" value="6-phosphogluconate dehydrogenase C-terminal domain-like"/>
    <property type="match status" value="1"/>
</dbReference>
<dbReference type="InterPro" id="IPR013328">
    <property type="entry name" value="6PGD_dom2"/>
</dbReference>
<dbReference type="GO" id="GO:0070403">
    <property type="term" value="F:NAD+ binding"/>
    <property type="evidence" value="ECO:0007669"/>
    <property type="project" value="InterPro"/>
</dbReference>
<evidence type="ECO:0000259" key="2">
    <source>
        <dbReference type="Pfam" id="PF00725"/>
    </source>
</evidence>
<dbReference type="PANTHER" id="PTHR48075:SF5">
    <property type="entry name" value="3-HYDROXYBUTYRYL-COA DEHYDROGENASE"/>
    <property type="match status" value="1"/>
</dbReference>
<evidence type="ECO:0000313" key="5">
    <source>
        <dbReference type="Proteomes" id="UP000053841"/>
    </source>
</evidence>
<proteinExistence type="predicted"/>
<dbReference type="Gene3D" id="3.40.50.720">
    <property type="entry name" value="NAD(P)-binding Rossmann-like Domain"/>
    <property type="match status" value="1"/>
</dbReference>
<dbReference type="GO" id="GO:0016616">
    <property type="term" value="F:oxidoreductase activity, acting on the CH-OH group of donors, NAD or NADP as acceptor"/>
    <property type="evidence" value="ECO:0007669"/>
    <property type="project" value="InterPro"/>
</dbReference>
<dbReference type="Pfam" id="PF02737">
    <property type="entry name" value="3HCDH_N"/>
    <property type="match status" value="1"/>
</dbReference>
<dbReference type="eggNOG" id="KOG2305">
    <property type="taxonomic scope" value="Eukaryota"/>
</dbReference>
<dbReference type="RefSeq" id="XP_007712740.1">
    <property type="nucleotide sequence ID" value="XM_007714550.1"/>
</dbReference>
<dbReference type="eggNOG" id="KOG1215">
    <property type="taxonomic scope" value="Eukaryota"/>
</dbReference>
<dbReference type="InterPro" id="IPR036291">
    <property type="entry name" value="NAD(P)-bd_dom_sf"/>
</dbReference>
<dbReference type="GeneID" id="19148455"/>
<reference evidence="4 5" key="1">
    <citation type="journal article" date="2013" name="PLoS Genet.">
        <title>Comparative genome structure, secondary metabolite, and effector coding capacity across Cochliobolus pathogens.</title>
        <authorList>
            <person name="Condon B.J."/>
            <person name="Leng Y."/>
            <person name="Wu D."/>
            <person name="Bushley K.E."/>
            <person name="Ohm R.A."/>
            <person name="Otillar R."/>
            <person name="Martin J."/>
            <person name="Schackwitz W."/>
            <person name="Grimwood J."/>
            <person name="MohdZainudin N."/>
            <person name="Xue C."/>
            <person name="Wang R."/>
            <person name="Manning V.A."/>
            <person name="Dhillon B."/>
            <person name="Tu Z.J."/>
            <person name="Steffenson B.J."/>
            <person name="Salamov A."/>
            <person name="Sun H."/>
            <person name="Lowry S."/>
            <person name="LaButti K."/>
            <person name="Han J."/>
            <person name="Copeland A."/>
            <person name="Lindquist E."/>
            <person name="Barry K."/>
            <person name="Schmutz J."/>
            <person name="Baker S.E."/>
            <person name="Ciuffetti L.M."/>
            <person name="Grigoriev I.V."/>
            <person name="Zhong S."/>
            <person name="Turgeon B.G."/>
        </authorList>
    </citation>
    <scope>NUCLEOTIDE SEQUENCE [LARGE SCALE GENOMIC DNA]</scope>
    <source>
        <strain evidence="4 5">26-R-13</strain>
    </source>
</reference>
<dbReference type="STRING" id="930089.W6Y5N6"/>
<dbReference type="Pfam" id="PF00725">
    <property type="entry name" value="3HCDH"/>
    <property type="match status" value="1"/>
</dbReference>
<organism evidence="4 5">
    <name type="scientific">Cochliobolus carbonum (strain 26-R-13)</name>
    <name type="common">Maize leaf spot fungus</name>
    <name type="synonym">Bipolaris zeicola</name>
    <dbReference type="NCBI Taxonomy" id="930089"/>
    <lineage>
        <taxon>Eukaryota</taxon>
        <taxon>Fungi</taxon>
        <taxon>Dikarya</taxon>
        <taxon>Ascomycota</taxon>
        <taxon>Pezizomycotina</taxon>
        <taxon>Dothideomycetes</taxon>
        <taxon>Pleosporomycetidae</taxon>
        <taxon>Pleosporales</taxon>
        <taxon>Pleosporineae</taxon>
        <taxon>Pleosporaceae</taxon>
        <taxon>Bipolaris</taxon>
    </lineage>
</organism>
<dbReference type="KEGG" id="bze:COCCADRAFT_37175"/>
<dbReference type="GO" id="GO:0006631">
    <property type="term" value="P:fatty acid metabolic process"/>
    <property type="evidence" value="ECO:0007669"/>
    <property type="project" value="InterPro"/>
</dbReference>
<dbReference type="AlphaFoldDB" id="W6Y5N6"/>
<gene>
    <name evidence="4" type="ORF">COCCADRAFT_37175</name>
</gene>
<dbReference type="Proteomes" id="UP000053841">
    <property type="component" value="Unassembled WGS sequence"/>
</dbReference>
<dbReference type="EMBL" id="KI964620">
    <property type="protein sequence ID" value="EUC32980.1"/>
    <property type="molecule type" value="Genomic_DNA"/>
</dbReference>
<evidence type="ECO:0008006" key="6">
    <source>
        <dbReference type="Google" id="ProtNLM"/>
    </source>
</evidence>
<keyword evidence="5" id="KW-1185">Reference proteome</keyword>
<dbReference type="PANTHER" id="PTHR48075">
    <property type="entry name" value="3-HYDROXYACYL-COA DEHYDROGENASE FAMILY PROTEIN"/>
    <property type="match status" value="1"/>
</dbReference>
<dbReference type="Gene3D" id="1.10.1040.10">
    <property type="entry name" value="N-(1-d-carboxylethyl)-l-norvaline Dehydrogenase, domain 2"/>
    <property type="match status" value="1"/>
</dbReference>
<name>W6Y5N6_COCC2</name>
<dbReference type="InterPro" id="IPR006108">
    <property type="entry name" value="3HC_DH_C"/>
</dbReference>
<accession>W6Y5N6</accession>
<evidence type="ECO:0000259" key="3">
    <source>
        <dbReference type="Pfam" id="PF02737"/>
    </source>
</evidence>
<dbReference type="HOGENOM" id="CLU_031652_0_0_1"/>
<dbReference type="SUPFAM" id="SSF51735">
    <property type="entry name" value="NAD(P)-binding Rossmann-fold domains"/>
    <property type="match status" value="1"/>
</dbReference>
<dbReference type="SUPFAM" id="SSF63825">
    <property type="entry name" value="YWTD domain"/>
    <property type="match status" value="2"/>
</dbReference>
<protein>
    <recommendedName>
        <fullName evidence="6">3-hydroxyacyl-CoA dehydrogenase</fullName>
    </recommendedName>
</protein>
<dbReference type="InterPro" id="IPR006176">
    <property type="entry name" value="3-OHacyl-CoA_DH_NAD-bd"/>
</dbReference>
<dbReference type="InterPro" id="IPR000033">
    <property type="entry name" value="LDLR_classB_rpt"/>
</dbReference>
<dbReference type="InterPro" id="IPR008927">
    <property type="entry name" value="6-PGluconate_DH-like_C_sf"/>
</dbReference>
<dbReference type="SMART" id="SM00135">
    <property type="entry name" value="LY"/>
    <property type="match status" value="3"/>
</dbReference>
<dbReference type="OrthoDB" id="2021159at2759"/>